<sequence>MQTLSLSHSRLAIALSLALACAPVCARPVPAGFEDLAAGQTERLDVRLMGRSAGVWPVFVTPEGVRLLEPEPVLAALELSEEAKAALGPALSETLPRNGHLACQNTAPEAGCGYLAPPEDPATIGVIHDESEGVLNLFPARQWLPAAGPERERYHRPNERAQNAFIHQQMLNVSGGRGYMSLSALGNGTIGVMRNAYIGVDWNYNRQQNRGYGSRDDFSFNDFYLRQDIARSHYLQVGRLDRRNLSSSQGGNFAFGMLPLDRFEGARFGTTQAYLDQAVVGQGSPLTVLLSRNARVDAYDGERLLQTFYLESGINDLDTTRFPAGSYIVSLRIFEDGTLVRTEDAPFNKSGATWDDTSAQWFVQGGRLITRDARHHRGAVQAGLRMPLRPNLAMTVGSAIVDNVTYGELRLEGRKAFGTHELTGSSAVLRGNDGSRGLQQQASYRHRVSGTVYHQRMRGGACTGNYLNPESLGCSDALSASLSAPLAGGNLYFGYTRRTTYTLGRERNDVPWFDGGLPPVAPWQPGDRQGQLSRTLQASYSRTFQWREMSIATRTGAFTQHTGATEGPRRDTGVYLNLAVSRVVRTPMTTRQDRVGVDLQHGRDEQPEIGYRIGRTRRWEWGTGYRELGGEVSGYSNDQKSASGSLRQQDDYGATAAAVSHYRSRQHSDTAYTATHTSSFAWGRSGLFWGSEYGSGAGVAVQVQSPEDLELHGQAAEVRVAGARRQLLRFGQRRLLPLSTYTLTRAEVQDVSSHDVAAAVRVDGQGSGQNLFLPPGKIWMMPIELDLTYTFIGSAHDDEGIALQGARILNAPLPTLGNDGGFIADFPQRERTLYLLKESRLMECPLQVREQRSVVFLVGAVRCQPLAVDRLPAKIQQQARVQRLLREQKLGEQMPSVARRGAQL</sequence>
<dbReference type="EMBL" id="NIVS01000032">
    <property type="protein sequence ID" value="OWQ52275.1"/>
    <property type="molecule type" value="Genomic_DNA"/>
</dbReference>
<dbReference type="Proteomes" id="UP000198157">
    <property type="component" value="Unassembled WGS sequence"/>
</dbReference>
<dbReference type="InterPro" id="IPR031917">
    <property type="entry name" value="Pilus_assem_C"/>
</dbReference>
<dbReference type="InterPro" id="IPR032636">
    <property type="entry name" value="Pilus_assem_E-set-like_dom"/>
</dbReference>
<feature type="signal peptide" evidence="2">
    <location>
        <begin position="1"/>
        <end position="26"/>
    </location>
</feature>
<dbReference type="OrthoDB" id="7010570at2"/>
<feature type="domain" description="Pilus assembly protein E-set like" evidence="4">
    <location>
        <begin position="284"/>
        <end position="349"/>
    </location>
</feature>
<feature type="chain" id="PRO_5012987127" evidence="2">
    <location>
        <begin position="27"/>
        <end position="904"/>
    </location>
</feature>
<feature type="domain" description="Pilus assembly protein C-terminal" evidence="3">
    <location>
        <begin position="774"/>
        <end position="864"/>
    </location>
</feature>
<organism evidence="6 7">
    <name type="scientific">Stenotrophomonas maltophilia</name>
    <name type="common">Pseudomonas maltophilia</name>
    <name type="synonym">Xanthomonas maltophilia</name>
    <dbReference type="NCBI Taxonomy" id="40324"/>
    <lineage>
        <taxon>Bacteria</taxon>
        <taxon>Pseudomonadati</taxon>
        <taxon>Pseudomonadota</taxon>
        <taxon>Gammaproteobacteria</taxon>
        <taxon>Lysobacterales</taxon>
        <taxon>Lysobacteraceae</taxon>
        <taxon>Stenotrophomonas</taxon>
        <taxon>Stenotrophomonas maltophilia group</taxon>
    </lineage>
</organism>
<evidence type="ECO:0000313" key="6">
    <source>
        <dbReference type="EMBL" id="OWQ52275.1"/>
    </source>
</evidence>
<evidence type="ECO:0000256" key="1">
    <source>
        <dbReference type="ARBA" id="ARBA00022729"/>
    </source>
</evidence>
<proteinExistence type="predicted"/>
<dbReference type="Pfam" id="PF15976">
    <property type="entry name" value="CooC_C"/>
    <property type="match status" value="1"/>
</dbReference>
<evidence type="ECO:0000256" key="2">
    <source>
        <dbReference type="SAM" id="SignalP"/>
    </source>
</evidence>
<feature type="domain" description="TcfC Usher-like barrel" evidence="5">
    <location>
        <begin position="360"/>
        <end position="760"/>
    </location>
</feature>
<gene>
    <name evidence="6" type="ORF">CEE60_13215</name>
</gene>
<evidence type="ECO:0000313" key="7">
    <source>
        <dbReference type="Proteomes" id="UP000198157"/>
    </source>
</evidence>
<comment type="caution">
    <text evidence="6">The sequence shown here is derived from an EMBL/GenBank/DDBJ whole genome shotgun (WGS) entry which is preliminary data.</text>
</comment>
<dbReference type="Pfam" id="PF17271">
    <property type="entry name" value="Usher_TcfC"/>
    <property type="match status" value="1"/>
</dbReference>
<protein>
    <submittedName>
        <fullName evidence="6">Usher protein</fullName>
    </submittedName>
</protein>
<accession>A0A246HKP1</accession>
<dbReference type="AlphaFoldDB" id="A0A246HKP1"/>
<dbReference type="Pfam" id="PF16967">
    <property type="entry name" value="TcfC"/>
    <property type="match status" value="1"/>
</dbReference>
<evidence type="ECO:0000259" key="3">
    <source>
        <dbReference type="Pfam" id="PF15976"/>
    </source>
</evidence>
<keyword evidence="1 2" id="KW-0732">Signal</keyword>
<dbReference type="InterPro" id="IPR035224">
    <property type="entry name" value="Usher_TcfC"/>
</dbReference>
<evidence type="ECO:0000259" key="5">
    <source>
        <dbReference type="Pfam" id="PF17271"/>
    </source>
</evidence>
<reference evidence="6 7" key="1">
    <citation type="submission" date="2017-06" db="EMBL/GenBank/DDBJ databases">
        <authorList>
            <person name="Kim H.J."/>
            <person name="Triplett B.A."/>
        </authorList>
    </citation>
    <scope>NUCLEOTIDE SEQUENCE [LARGE SCALE GENOMIC DNA]</scope>
    <source>
        <strain evidence="6 7">13146</strain>
    </source>
</reference>
<name>A0A246HKP1_STEMA</name>
<evidence type="ECO:0000259" key="4">
    <source>
        <dbReference type="Pfam" id="PF16967"/>
    </source>
</evidence>